<dbReference type="Proteomes" id="UP000076842">
    <property type="component" value="Unassembled WGS sequence"/>
</dbReference>
<dbReference type="InParanoid" id="A0A165D1W9"/>
<feature type="compositionally biased region" description="Low complexity" evidence="1">
    <location>
        <begin position="579"/>
        <end position="602"/>
    </location>
</feature>
<dbReference type="AlphaFoldDB" id="A0A165D1W9"/>
<gene>
    <name evidence="2" type="ORF">CALCODRAFT_111348</name>
</gene>
<feature type="compositionally biased region" description="Polar residues" evidence="1">
    <location>
        <begin position="411"/>
        <end position="422"/>
    </location>
</feature>
<reference evidence="2 3" key="1">
    <citation type="journal article" date="2016" name="Mol. Biol. Evol.">
        <title>Comparative Genomics of Early-Diverging Mushroom-Forming Fungi Provides Insights into the Origins of Lignocellulose Decay Capabilities.</title>
        <authorList>
            <person name="Nagy L.G."/>
            <person name="Riley R."/>
            <person name="Tritt A."/>
            <person name="Adam C."/>
            <person name="Daum C."/>
            <person name="Floudas D."/>
            <person name="Sun H."/>
            <person name="Yadav J.S."/>
            <person name="Pangilinan J."/>
            <person name="Larsson K.H."/>
            <person name="Matsuura K."/>
            <person name="Barry K."/>
            <person name="Labutti K."/>
            <person name="Kuo R."/>
            <person name="Ohm R.A."/>
            <person name="Bhattacharya S.S."/>
            <person name="Shirouzu T."/>
            <person name="Yoshinaga Y."/>
            <person name="Martin F.M."/>
            <person name="Grigoriev I.V."/>
            <person name="Hibbett D.S."/>
        </authorList>
    </citation>
    <scope>NUCLEOTIDE SEQUENCE [LARGE SCALE GENOMIC DNA]</scope>
    <source>
        <strain evidence="2 3">HHB12733</strain>
    </source>
</reference>
<feature type="compositionally biased region" description="Low complexity" evidence="1">
    <location>
        <begin position="515"/>
        <end position="532"/>
    </location>
</feature>
<evidence type="ECO:0000313" key="2">
    <source>
        <dbReference type="EMBL" id="KZT51888.1"/>
    </source>
</evidence>
<feature type="compositionally biased region" description="Pro residues" evidence="1">
    <location>
        <begin position="629"/>
        <end position="644"/>
    </location>
</feature>
<feature type="compositionally biased region" description="Basic and acidic residues" evidence="1">
    <location>
        <begin position="344"/>
        <end position="360"/>
    </location>
</feature>
<name>A0A165D1W9_9BASI</name>
<evidence type="ECO:0000313" key="3">
    <source>
        <dbReference type="Proteomes" id="UP000076842"/>
    </source>
</evidence>
<dbReference type="EMBL" id="KV424086">
    <property type="protein sequence ID" value="KZT51888.1"/>
    <property type="molecule type" value="Genomic_DNA"/>
</dbReference>
<organism evidence="2 3">
    <name type="scientific">Calocera cornea HHB12733</name>
    <dbReference type="NCBI Taxonomy" id="1353952"/>
    <lineage>
        <taxon>Eukaryota</taxon>
        <taxon>Fungi</taxon>
        <taxon>Dikarya</taxon>
        <taxon>Basidiomycota</taxon>
        <taxon>Agaricomycotina</taxon>
        <taxon>Dacrymycetes</taxon>
        <taxon>Dacrymycetales</taxon>
        <taxon>Dacrymycetaceae</taxon>
        <taxon>Calocera</taxon>
    </lineage>
</organism>
<keyword evidence="3" id="KW-1185">Reference proteome</keyword>
<feature type="compositionally biased region" description="Polar residues" evidence="1">
    <location>
        <begin position="363"/>
        <end position="376"/>
    </location>
</feature>
<feature type="compositionally biased region" description="Polar residues" evidence="1">
    <location>
        <begin position="474"/>
        <end position="496"/>
    </location>
</feature>
<proteinExistence type="predicted"/>
<sequence length="676" mass="72753">MPTEFVEEPPKKRVKVEKLIRSVTAKNVRKNIESALSYPSVDGVSADDLDADLIAMGVRGKPVESGLGLLPPMPNGHRELLPIMPQPQPEYHQGMASPMHQQQFTHQAPLHIHHIHPPFTHTHQGHTSHLPPPQSQQGMSHHGPPFSAWAPEPQPAFPAHQHHHHSHLQHNHPPPHMQPLPGLPQHMQSQGPPQPPSGHRMNYMPSQSTTHTVMQAVERPPSSHMHVSNNAQPFTMSGPPPNTWNEIRKDRDPAMNSPSGHRHGRRSSPMPPHQSQTPHSHRDQSMFPPQLPPQGPPMHSHGPTQGPPPSHIQSHSARPGPPPPPLEQRRSGEHRSSKSTSSKRKAEDEPDMRREAKRPELSGPSSNSRSTNVSPQDQRRDPARSLPSFSVVPPHQQHTASILKERAQPWDQATNPQQTSGIHNHARHGTQGSPNGPPPNGPMAHNSLPPPSQNRQHNSSSQMYSSSDYGRPQAQKSTPLPSAMFQSHSPSQTMQRPPSMMGTHGRPPSPPPAMRRPNITPPHQHSSHTPSSAAGSRSPGKPAYGPPLPPQSQPGPGTQTPTSAGSSNHLRSSGGPGAGSSNSSRGYGLPKSSSGPSLSTMGPPLPSMNSMNESPRMERPPPSSNSAGPVPPPVPVPVPPPTQLPPVQKYGHGLASRLFPSTGLGGAPAGGRSTSG</sequence>
<feature type="compositionally biased region" description="Polar residues" evidence="1">
    <location>
        <begin position="225"/>
        <end position="235"/>
    </location>
</feature>
<evidence type="ECO:0000256" key="1">
    <source>
        <dbReference type="SAM" id="MobiDB-lite"/>
    </source>
</evidence>
<feature type="compositionally biased region" description="Low complexity" evidence="1">
    <location>
        <begin position="554"/>
        <end position="567"/>
    </location>
</feature>
<feature type="compositionally biased region" description="Basic and acidic residues" evidence="1">
    <location>
        <begin position="327"/>
        <end position="336"/>
    </location>
</feature>
<feature type="compositionally biased region" description="Pro residues" evidence="1">
    <location>
        <begin position="172"/>
        <end position="182"/>
    </location>
</feature>
<dbReference type="STRING" id="1353952.A0A165D1W9"/>
<protein>
    <submittedName>
        <fullName evidence="2">Uncharacterized protein</fullName>
    </submittedName>
</protein>
<feature type="compositionally biased region" description="Polar residues" evidence="1">
    <location>
        <begin position="204"/>
        <end position="213"/>
    </location>
</feature>
<accession>A0A165D1W9</accession>
<feature type="compositionally biased region" description="Basic residues" evidence="1">
    <location>
        <begin position="160"/>
        <end position="170"/>
    </location>
</feature>
<feature type="compositionally biased region" description="Pro residues" evidence="1">
    <location>
        <begin position="544"/>
        <end position="553"/>
    </location>
</feature>
<feature type="region of interest" description="Disordered" evidence="1">
    <location>
        <begin position="116"/>
        <end position="676"/>
    </location>
</feature>